<organism evidence="2 3">
    <name type="scientific">Nguyenibacter vanlangensis</name>
    <dbReference type="NCBI Taxonomy" id="1216886"/>
    <lineage>
        <taxon>Bacteria</taxon>
        <taxon>Pseudomonadati</taxon>
        <taxon>Pseudomonadota</taxon>
        <taxon>Alphaproteobacteria</taxon>
        <taxon>Acetobacterales</taxon>
        <taxon>Acetobacteraceae</taxon>
        <taxon>Nguyenibacter</taxon>
    </lineage>
</organism>
<accession>A0A7Y7M5Q9</accession>
<reference evidence="2 3" key="1">
    <citation type="submission" date="2020-06" db="EMBL/GenBank/DDBJ databases">
        <title>Description of novel acetic acid bacteria.</title>
        <authorList>
            <person name="Sombolestani A."/>
        </authorList>
    </citation>
    <scope>NUCLEOTIDE SEQUENCE [LARGE SCALE GENOMIC DNA]</scope>
    <source>
        <strain evidence="2 3">LMG 31431</strain>
    </source>
</reference>
<evidence type="ECO:0000259" key="1">
    <source>
        <dbReference type="Pfam" id="PF20283"/>
    </source>
</evidence>
<gene>
    <name evidence="2" type="ORF">HUK84_01095</name>
</gene>
<evidence type="ECO:0000313" key="3">
    <source>
        <dbReference type="Proteomes" id="UP000534870"/>
    </source>
</evidence>
<dbReference type="AlphaFoldDB" id="A0A7Y7M5Q9"/>
<feature type="domain" description="ABC-three component systems C-terminal" evidence="1">
    <location>
        <begin position="273"/>
        <end position="397"/>
    </location>
</feature>
<evidence type="ECO:0000313" key="2">
    <source>
        <dbReference type="EMBL" id="NVN09758.1"/>
    </source>
</evidence>
<proteinExistence type="predicted"/>
<sequence>MADDRRHAAAPAALGFYYQSFFALRTLVSLTGDDGAVAIESADDVELKGNGQCLLFQLKHSLKTTPTAMTIRSKGLWQTLKAWIDVLPGLTLSETLFHLVTVAPITRGNILETLGTPGADRKPLVAALVQEAERVVAEREAAAQAKKPLPYADRAAGCEAFLKLTPDGRLNLMRQTRIQPGTMPIDQMEGAIAQMLTLIKPEDRASVARRLIEWWDRQVVYSLCKKRPQFISRGELQEYITELIGDIEHDRLAADFETIAHPSDYQPDGMLTRQINLVDGKSHDLTKAIREEWRARQQRSKWVNDRPNMAAIIATYDHILKEYWSDRHAEIVESCEDLEDAEKRSKGLGLLRWAHNDAPTTVRPIVPGFEAPYYVRGSYQVLAIDQEVGWHPDYATLLADKSS</sequence>
<protein>
    <recommendedName>
        <fullName evidence="1">ABC-three component systems C-terminal domain-containing protein</fullName>
    </recommendedName>
</protein>
<name>A0A7Y7M5Q9_9PROT</name>
<dbReference type="InterPro" id="IPR046913">
    <property type="entry name" value="ABC-3C_CTD7"/>
</dbReference>
<dbReference type="EMBL" id="JABXXP010000004">
    <property type="protein sequence ID" value="NVN09758.1"/>
    <property type="molecule type" value="Genomic_DNA"/>
</dbReference>
<dbReference type="Pfam" id="PF20283">
    <property type="entry name" value="CTD7"/>
    <property type="match status" value="1"/>
</dbReference>
<dbReference type="Proteomes" id="UP000534870">
    <property type="component" value="Unassembled WGS sequence"/>
</dbReference>
<comment type="caution">
    <text evidence="2">The sequence shown here is derived from an EMBL/GenBank/DDBJ whole genome shotgun (WGS) entry which is preliminary data.</text>
</comment>